<dbReference type="InterPro" id="IPR008969">
    <property type="entry name" value="CarboxyPept-like_regulatory"/>
</dbReference>
<evidence type="ECO:0000256" key="1">
    <source>
        <dbReference type="ARBA" id="ARBA00004651"/>
    </source>
</evidence>
<feature type="transmembrane region" description="Helical" evidence="7">
    <location>
        <begin position="203"/>
        <end position="223"/>
    </location>
</feature>
<sequence>MAAWARWCFRHPLVVLVLWAGALCGLGAVGGTAGADYVHAFSSRGSDSERARDLMAEAFPERGGDTDTMVWKTGTGSVRDAAVRDRIEPALAGIAALKGVGEVAGPYTPGPDAAARISGDGRIAYARITFTRPAGHLPESLVRDVVDTALRAEAPGLRVELGGPAVARTQEPPAGTVEAVGVAAAAVVLFLAFGSLFAMLLPLLTAVCAVGTGLLATMLLSHVTDVPAVAPLLGTLLGLGVGVDYALFIVSRHRGGLLRGLAPEAAAVQALNTAGRAVLFAGGTVCVALAGMLVMNTRFLDGVALTASLTVVLSVLAAVTLLPALFGVLGARVLSRRQRHRLAVAGPDPREPAGLAARWSAYVEKRPRAVGLLALAVAAVLAVPLLSLRLGAADQGEHRASSTRQAYDLLAEGFGPGASGPLNVVVERAGPAGTDGLVERIRATDGVAQVASGPSADSGTSLIQVVPATSPRSAETGVLVDRLRDDVLPDAGAHAHVGGVTAVFEDVAAATAERLPYFVGVIVGLGFLLLLVAFRSLVVPLTAAVTNLIAAAAFFGIMVAVFQWGWGAGVLGAAGDGPVPAVLPVVLLALLLGLATDHQVFLVSRMHEEWMRTGDNARAVRVGLAETGRVVTCAALVVTGVFAAFLLSGDTRGAVAGTVLAAAVALDAFLLRAALVPAAMHLIGRANWWLPPWLDRRVPHLAVEPKETPPPAPEEAGDLAAAALRAATPVPPAVEPAGPAAPAASGPCGEPAARPVPYDPFDACGAPGEAPVPGARGLGPYVVHGFVVTPFGEPIHSVTLTLARQDGRRLDRVSSLVDGSYILAAPAPGVYVLAATAPGYASKARHIMLGNGPLTYDLELVEAVGTGPPGAPDG</sequence>
<feature type="transmembrane region" description="Helical" evidence="7">
    <location>
        <begin position="229"/>
        <end position="250"/>
    </location>
</feature>
<name>A0A918ZD17_9ACTN</name>
<comment type="similarity">
    <text evidence="2">Belongs to the resistance-nodulation-cell division (RND) (TC 2.A.6) family. MmpL subfamily.</text>
</comment>
<keyword evidence="5 7" id="KW-1133">Transmembrane helix</keyword>
<organism evidence="9 10">
    <name type="scientific">Streptomyces longispororuber</name>
    <dbReference type="NCBI Taxonomy" id="68230"/>
    <lineage>
        <taxon>Bacteria</taxon>
        <taxon>Bacillati</taxon>
        <taxon>Actinomycetota</taxon>
        <taxon>Actinomycetes</taxon>
        <taxon>Kitasatosporales</taxon>
        <taxon>Streptomycetaceae</taxon>
        <taxon>Streptomyces</taxon>
    </lineage>
</organism>
<feature type="transmembrane region" description="Helical" evidence="7">
    <location>
        <begin position="541"/>
        <end position="562"/>
    </location>
</feature>
<keyword evidence="4 7" id="KW-0812">Transmembrane</keyword>
<dbReference type="InterPro" id="IPR004869">
    <property type="entry name" value="MMPL_dom"/>
</dbReference>
<proteinExistence type="inferred from homology"/>
<dbReference type="PANTHER" id="PTHR33406">
    <property type="entry name" value="MEMBRANE PROTEIN MJ1562-RELATED"/>
    <property type="match status" value="1"/>
</dbReference>
<dbReference type="Gene3D" id="1.20.1640.10">
    <property type="entry name" value="Multidrug efflux transporter AcrB transmembrane domain"/>
    <property type="match status" value="2"/>
</dbReference>
<dbReference type="SUPFAM" id="SSF82866">
    <property type="entry name" value="Multidrug efflux transporter AcrB transmembrane domain"/>
    <property type="match status" value="2"/>
</dbReference>
<evidence type="ECO:0000259" key="8">
    <source>
        <dbReference type="Pfam" id="PF03176"/>
    </source>
</evidence>
<dbReference type="RefSeq" id="WP_229925426.1">
    <property type="nucleotide sequence ID" value="NZ_BNBT01000012.1"/>
</dbReference>
<dbReference type="EMBL" id="BNBT01000012">
    <property type="protein sequence ID" value="GHE45045.1"/>
    <property type="molecule type" value="Genomic_DNA"/>
</dbReference>
<accession>A0A918ZD17</accession>
<dbReference type="InterPro" id="IPR050545">
    <property type="entry name" value="Mycobact_MmpL"/>
</dbReference>
<feature type="transmembrane region" description="Helical" evidence="7">
    <location>
        <begin position="653"/>
        <end position="675"/>
    </location>
</feature>
<comment type="subcellular location">
    <subcellularLocation>
        <location evidence="1">Cell membrane</location>
        <topology evidence="1">Multi-pass membrane protein</topology>
    </subcellularLocation>
</comment>
<evidence type="ECO:0000256" key="3">
    <source>
        <dbReference type="ARBA" id="ARBA00022475"/>
    </source>
</evidence>
<keyword evidence="6 7" id="KW-0472">Membrane</keyword>
<dbReference type="Pfam" id="PF13620">
    <property type="entry name" value="CarboxypepD_reg"/>
    <property type="match status" value="1"/>
</dbReference>
<feature type="transmembrane region" description="Helical" evidence="7">
    <location>
        <begin position="582"/>
        <end position="603"/>
    </location>
</feature>
<feature type="domain" description="Membrane transport protein MMPL" evidence="8">
    <location>
        <begin position="41"/>
        <end position="369"/>
    </location>
</feature>
<evidence type="ECO:0000256" key="5">
    <source>
        <dbReference type="ARBA" id="ARBA00022989"/>
    </source>
</evidence>
<feature type="transmembrane region" description="Helical" evidence="7">
    <location>
        <begin position="307"/>
        <end position="331"/>
    </location>
</feature>
<dbReference type="Pfam" id="PF03176">
    <property type="entry name" value="MMPL"/>
    <property type="match status" value="2"/>
</dbReference>
<dbReference type="PANTHER" id="PTHR33406:SF11">
    <property type="entry name" value="MEMBRANE PROTEIN SCO6666-RELATED"/>
    <property type="match status" value="1"/>
</dbReference>
<dbReference type="Proteomes" id="UP000608024">
    <property type="component" value="Unassembled WGS sequence"/>
</dbReference>
<protein>
    <submittedName>
        <fullName evidence="9">Membrane protein</fullName>
    </submittedName>
</protein>
<reference evidence="9" key="1">
    <citation type="journal article" date="2014" name="Int. J. Syst. Evol. Microbiol.">
        <title>Complete genome sequence of Corynebacterium casei LMG S-19264T (=DSM 44701T), isolated from a smear-ripened cheese.</title>
        <authorList>
            <consortium name="US DOE Joint Genome Institute (JGI-PGF)"/>
            <person name="Walter F."/>
            <person name="Albersmeier A."/>
            <person name="Kalinowski J."/>
            <person name="Ruckert C."/>
        </authorList>
    </citation>
    <scope>NUCLEOTIDE SEQUENCE</scope>
    <source>
        <strain evidence="9">JCM 4784</strain>
    </source>
</reference>
<feature type="transmembrane region" description="Helical" evidence="7">
    <location>
        <begin position="277"/>
        <end position="295"/>
    </location>
</feature>
<keyword evidence="3" id="KW-1003">Cell membrane</keyword>
<evidence type="ECO:0000256" key="7">
    <source>
        <dbReference type="SAM" id="Phobius"/>
    </source>
</evidence>
<evidence type="ECO:0000313" key="9">
    <source>
        <dbReference type="EMBL" id="GHE45045.1"/>
    </source>
</evidence>
<keyword evidence="10" id="KW-1185">Reference proteome</keyword>
<dbReference type="Gene3D" id="2.60.40.1120">
    <property type="entry name" value="Carboxypeptidase-like, regulatory domain"/>
    <property type="match status" value="1"/>
</dbReference>
<dbReference type="AlphaFoldDB" id="A0A918ZD17"/>
<gene>
    <name evidence="9" type="ORF">GCM10018785_13290</name>
</gene>
<dbReference type="SUPFAM" id="SSF49464">
    <property type="entry name" value="Carboxypeptidase regulatory domain-like"/>
    <property type="match status" value="1"/>
</dbReference>
<feature type="transmembrane region" description="Helical" evidence="7">
    <location>
        <begin position="624"/>
        <end position="647"/>
    </location>
</feature>
<feature type="domain" description="Membrane transport protein MMPL" evidence="8">
    <location>
        <begin position="432"/>
        <end position="692"/>
    </location>
</feature>
<evidence type="ECO:0000256" key="4">
    <source>
        <dbReference type="ARBA" id="ARBA00022692"/>
    </source>
</evidence>
<evidence type="ECO:0000256" key="6">
    <source>
        <dbReference type="ARBA" id="ARBA00023136"/>
    </source>
</evidence>
<evidence type="ECO:0000313" key="10">
    <source>
        <dbReference type="Proteomes" id="UP000608024"/>
    </source>
</evidence>
<dbReference type="GO" id="GO:0005886">
    <property type="term" value="C:plasma membrane"/>
    <property type="evidence" value="ECO:0007669"/>
    <property type="project" value="UniProtKB-SubCell"/>
</dbReference>
<feature type="transmembrane region" description="Helical" evidence="7">
    <location>
        <begin position="515"/>
        <end position="534"/>
    </location>
</feature>
<feature type="transmembrane region" description="Helical" evidence="7">
    <location>
        <begin position="179"/>
        <end position="198"/>
    </location>
</feature>
<reference evidence="9" key="2">
    <citation type="submission" date="2020-09" db="EMBL/GenBank/DDBJ databases">
        <authorList>
            <person name="Sun Q."/>
            <person name="Ohkuma M."/>
        </authorList>
    </citation>
    <scope>NUCLEOTIDE SEQUENCE</scope>
    <source>
        <strain evidence="9">JCM 4784</strain>
    </source>
</reference>
<comment type="caution">
    <text evidence="9">The sequence shown here is derived from an EMBL/GenBank/DDBJ whole genome shotgun (WGS) entry which is preliminary data.</text>
</comment>
<evidence type="ECO:0000256" key="2">
    <source>
        <dbReference type="ARBA" id="ARBA00010157"/>
    </source>
</evidence>
<feature type="transmembrane region" description="Helical" evidence="7">
    <location>
        <begin position="369"/>
        <end position="388"/>
    </location>
</feature>